<name>A0A2N7W9F9_9BURK</name>
<gene>
    <name evidence="3" type="ORF">C0Z16_28375</name>
    <name evidence="2" type="ORF">LMG27174_05853</name>
</gene>
<dbReference type="RefSeq" id="WP_102635375.1">
    <property type="nucleotide sequence ID" value="NZ_PNXY01000026.1"/>
</dbReference>
<evidence type="ECO:0000313" key="3">
    <source>
        <dbReference type="EMBL" id="PMS26048.1"/>
    </source>
</evidence>
<dbReference type="EMBL" id="PNXY01000026">
    <property type="protein sequence ID" value="PMS26048.1"/>
    <property type="molecule type" value="Genomic_DNA"/>
</dbReference>
<feature type="transmembrane region" description="Helical" evidence="1">
    <location>
        <begin position="14"/>
        <end position="35"/>
    </location>
</feature>
<protein>
    <submittedName>
        <fullName evidence="2">Uncharacterized protein</fullName>
    </submittedName>
</protein>
<reference evidence="2 5" key="2">
    <citation type="submission" date="2020-04" db="EMBL/GenBank/DDBJ databases">
        <authorList>
            <person name="De Canck E."/>
        </authorList>
    </citation>
    <scope>NUCLEOTIDE SEQUENCE [LARGE SCALE GENOMIC DNA]</scope>
    <source>
        <strain evidence="2 5">LMG 27174</strain>
    </source>
</reference>
<keyword evidence="1" id="KW-1133">Transmembrane helix</keyword>
<dbReference type="AlphaFoldDB" id="A0A2N7W9F9"/>
<reference evidence="3 4" key="1">
    <citation type="submission" date="2018-01" db="EMBL/GenBank/DDBJ databases">
        <title>Whole genome analyses suggest that Burkholderia sensu lato contains two further novel genera in the rhizoxinica-symbiotica group Mycetohabitans gen. nov., and Trinickia gen. nov.: implications for the evolution of diazotrophy and nodulation in the Burkholderiaceae.</title>
        <authorList>
            <person name="Estrada-de los Santos P."/>
            <person name="Palmer M."/>
            <person name="Chavez-Ramirez B."/>
            <person name="Beukes C."/>
            <person name="Steenkamp E.T."/>
            <person name="Hirsch A.M."/>
            <person name="Manyaka P."/>
            <person name="Maluk M."/>
            <person name="Lafos M."/>
            <person name="Crook M."/>
            <person name="Gross E."/>
            <person name="Simon M.F."/>
            <person name="Bueno dos Reis Junior F."/>
            <person name="Poole P.S."/>
            <person name="Venter S.N."/>
            <person name="James E.K."/>
        </authorList>
    </citation>
    <scope>NUCLEOTIDE SEQUENCE [LARGE SCALE GENOMIC DNA]</scope>
    <source>
        <strain evidence="3 4">WSM 3937</strain>
    </source>
</reference>
<dbReference type="EMBL" id="CADIJZ010000027">
    <property type="protein sequence ID" value="CAB3731598.1"/>
    <property type="molecule type" value="Genomic_DNA"/>
</dbReference>
<accession>A0A2N7W9F9</accession>
<keyword evidence="1" id="KW-0472">Membrane</keyword>
<dbReference type="Proteomes" id="UP000494205">
    <property type="component" value="Unassembled WGS sequence"/>
</dbReference>
<keyword evidence="1" id="KW-0812">Transmembrane</keyword>
<sequence length="121" mass="13522">MQQKARFDLAQERFHLLCWVFGAIGFAALALRLFARFMVTASNVRPIAARRSSIPSVSPLAVSPGRSPASASTKSGVGWLQKIRRTHLDDAVAVFLLHEPRQRHDEELRRQVRLASEVSTT</sequence>
<keyword evidence="4" id="KW-1185">Reference proteome</keyword>
<evidence type="ECO:0000313" key="4">
    <source>
        <dbReference type="Proteomes" id="UP000235659"/>
    </source>
</evidence>
<evidence type="ECO:0000256" key="1">
    <source>
        <dbReference type="SAM" id="Phobius"/>
    </source>
</evidence>
<evidence type="ECO:0000313" key="2">
    <source>
        <dbReference type="EMBL" id="CAB3731598.1"/>
    </source>
</evidence>
<evidence type="ECO:0000313" key="5">
    <source>
        <dbReference type="Proteomes" id="UP000494205"/>
    </source>
</evidence>
<organism evidence="2 5">
    <name type="scientific">Paraburkholderia rhynchosiae</name>
    <dbReference type="NCBI Taxonomy" id="487049"/>
    <lineage>
        <taxon>Bacteria</taxon>
        <taxon>Pseudomonadati</taxon>
        <taxon>Pseudomonadota</taxon>
        <taxon>Betaproteobacteria</taxon>
        <taxon>Burkholderiales</taxon>
        <taxon>Burkholderiaceae</taxon>
        <taxon>Paraburkholderia</taxon>
    </lineage>
</organism>
<dbReference type="Proteomes" id="UP000235659">
    <property type="component" value="Unassembled WGS sequence"/>
</dbReference>
<proteinExistence type="predicted"/>